<evidence type="ECO:0000313" key="3">
    <source>
        <dbReference type="Proteomes" id="UP001189429"/>
    </source>
</evidence>
<evidence type="ECO:0000313" key="2">
    <source>
        <dbReference type="EMBL" id="CAK0880647.1"/>
    </source>
</evidence>
<feature type="compositionally biased region" description="Pro residues" evidence="1">
    <location>
        <begin position="130"/>
        <end position="144"/>
    </location>
</feature>
<dbReference type="EMBL" id="CAUYUJ010018102">
    <property type="protein sequence ID" value="CAK0880647.1"/>
    <property type="molecule type" value="Genomic_DNA"/>
</dbReference>
<keyword evidence="3" id="KW-1185">Reference proteome</keyword>
<gene>
    <name evidence="2" type="ORF">PCOR1329_LOCUS63731</name>
</gene>
<reference evidence="2" key="1">
    <citation type="submission" date="2023-10" db="EMBL/GenBank/DDBJ databases">
        <authorList>
            <person name="Chen Y."/>
            <person name="Shah S."/>
            <person name="Dougan E. K."/>
            <person name="Thang M."/>
            <person name="Chan C."/>
        </authorList>
    </citation>
    <scope>NUCLEOTIDE SEQUENCE [LARGE SCALE GENOMIC DNA]</scope>
</reference>
<feature type="region of interest" description="Disordered" evidence="1">
    <location>
        <begin position="123"/>
        <end position="183"/>
    </location>
</feature>
<accession>A0ABN9W3K2</accession>
<sequence>MLSLHYYVHMVLCASAHLGVHVQAIHLKHDAQLGNSPDAYTLASGSCPPGYAAISSTSECDAAASALGLTPGPGVSHAWGGSCAKWDGGWGAWGSTWYWHYGSTQFSAELICAVSLAPTSVASATLSTPSPTPSPTSSPTPSPTLSPTHSPTLSPTMSPTPSPSFPVAVPSSGGAAATGDPHLQNIHGERFDVMKPGRHVLIHIPRGEPARNTLLHVEAEANRLGGQCSDMYFQRLNITGAWPESKRAGGYHYESQSDVDEIPEWISLGMLELKVVHGRTQQGTLYLNFYVKHLGRAGHAVGGLLGEDDHSDVEMPPEACAQRISLLAQSADMNNHGSALSVAVASLE</sequence>
<proteinExistence type="predicted"/>
<organism evidence="2 3">
    <name type="scientific">Prorocentrum cordatum</name>
    <dbReference type="NCBI Taxonomy" id="2364126"/>
    <lineage>
        <taxon>Eukaryota</taxon>
        <taxon>Sar</taxon>
        <taxon>Alveolata</taxon>
        <taxon>Dinophyceae</taxon>
        <taxon>Prorocentrales</taxon>
        <taxon>Prorocentraceae</taxon>
        <taxon>Prorocentrum</taxon>
    </lineage>
</organism>
<feature type="compositionally biased region" description="Low complexity" evidence="1">
    <location>
        <begin position="145"/>
        <end position="157"/>
    </location>
</feature>
<evidence type="ECO:0000256" key="1">
    <source>
        <dbReference type="SAM" id="MobiDB-lite"/>
    </source>
</evidence>
<dbReference type="Proteomes" id="UP001189429">
    <property type="component" value="Unassembled WGS sequence"/>
</dbReference>
<name>A0ABN9W3K2_9DINO</name>
<comment type="caution">
    <text evidence="2">The sequence shown here is derived from an EMBL/GenBank/DDBJ whole genome shotgun (WGS) entry which is preliminary data.</text>
</comment>
<protein>
    <submittedName>
        <fullName evidence="2">Uncharacterized protein</fullName>
    </submittedName>
</protein>